<organism evidence="3 4">
    <name type="scientific">Candidatus Magnetobacterium casense</name>
    <dbReference type="NCBI Taxonomy" id="1455061"/>
    <lineage>
        <taxon>Bacteria</taxon>
        <taxon>Pseudomonadati</taxon>
        <taxon>Nitrospirota</taxon>
        <taxon>Thermodesulfovibrionia</taxon>
        <taxon>Thermodesulfovibrionales</taxon>
        <taxon>Candidatus Magnetobacteriaceae</taxon>
        <taxon>Candidatus Magnetobacterium</taxon>
    </lineage>
</organism>
<dbReference type="PANTHER" id="PTHR47320">
    <property type="entry name" value="BIFUNCTIONAL URIDYLYLTRANSFERASE/URIDYLYL-REMOVING ENZYME"/>
    <property type="match status" value="1"/>
</dbReference>
<feature type="domain" description="ACT" evidence="2">
    <location>
        <begin position="142"/>
        <end position="213"/>
    </location>
</feature>
<keyword evidence="4" id="KW-1185">Reference proteome</keyword>
<evidence type="ECO:0000313" key="3">
    <source>
        <dbReference type="EMBL" id="MBV6343261.1"/>
    </source>
</evidence>
<dbReference type="RefSeq" id="WP_218253868.1">
    <property type="nucleotide sequence ID" value="NZ_JABXWD010000506.1"/>
</dbReference>
<gene>
    <name evidence="3" type="ORF">HWQ67_16915</name>
</gene>
<sequence>TTAPKKMRREVELLRVFNTCGFALSLEHRTGNTTELTVLARDRAGLLSDIVGVLSLRALNILSLRTFASTNGYVIDRLQVSNYKELWWEGMDELIEAELRQVCVPKNPDTVPPLVVRKYPRRDTRIAPFLEVDNDPARHYTVFETISTDRIGLLHDIVSVFSNNALDIMMARVNTEMDIAHDVFFVTGAKMIKKPVETETIMVLMGQLWNVLN</sequence>
<reference evidence="3 4" key="1">
    <citation type="journal article" date="2020" name="J Geophys Res Biogeosci">
        <title>Magnetotaxis as an Adaptation to Enable Bacterial Shuttling of Microbial Sulfur and Sulfur Cycling Across Aquatic Oxic#Anoxic Interfaces.</title>
        <authorList>
            <person name="Li J."/>
            <person name="Liu P."/>
            <person name="Wang J."/>
            <person name="Roberts A.P."/>
            <person name="Pan Y."/>
        </authorList>
    </citation>
    <scope>NUCLEOTIDE SEQUENCE [LARGE SCALE GENOMIC DNA]</scope>
    <source>
        <strain evidence="3 4">MYR-1_YQ</strain>
    </source>
</reference>
<evidence type="ECO:0000313" key="4">
    <source>
        <dbReference type="Proteomes" id="UP001196980"/>
    </source>
</evidence>
<dbReference type="InterPro" id="IPR002912">
    <property type="entry name" value="ACT_dom"/>
</dbReference>
<dbReference type="PROSITE" id="PS51671">
    <property type="entry name" value="ACT"/>
    <property type="match status" value="2"/>
</dbReference>
<comment type="caution">
    <text evidence="3">The sequence shown here is derived from an EMBL/GenBank/DDBJ whole genome shotgun (WGS) entry which is preliminary data.</text>
</comment>
<dbReference type="Proteomes" id="UP001196980">
    <property type="component" value="Unassembled WGS sequence"/>
</dbReference>
<proteinExistence type="predicted"/>
<dbReference type="EMBL" id="JABXWD010000506">
    <property type="protein sequence ID" value="MBV6343261.1"/>
    <property type="molecule type" value="Genomic_DNA"/>
</dbReference>
<evidence type="ECO:0000256" key="1">
    <source>
        <dbReference type="ARBA" id="ARBA00022801"/>
    </source>
</evidence>
<keyword evidence="1" id="KW-0378">Hydrolase</keyword>
<feature type="non-terminal residue" evidence="3">
    <location>
        <position position="1"/>
    </location>
</feature>
<protein>
    <recommendedName>
        <fullName evidence="2">ACT domain-containing protein</fullName>
    </recommendedName>
</protein>
<feature type="domain" description="ACT" evidence="2">
    <location>
        <begin position="35"/>
        <end position="118"/>
    </location>
</feature>
<evidence type="ECO:0000259" key="2">
    <source>
        <dbReference type="PROSITE" id="PS51671"/>
    </source>
</evidence>
<dbReference type="InterPro" id="IPR010043">
    <property type="entry name" value="UTase/UR"/>
</dbReference>
<accession>A0ABS6S340</accession>
<name>A0ABS6S340_9BACT</name>
<dbReference type="CDD" id="cd04900">
    <property type="entry name" value="ACT_UUR-like_1"/>
    <property type="match status" value="1"/>
</dbReference>
<dbReference type="PANTHER" id="PTHR47320:SF1">
    <property type="entry name" value="BIFUNCTIONAL URIDYLYLTRANSFERASE_URIDYLYL-REMOVING ENZYME"/>
    <property type="match status" value="1"/>
</dbReference>